<dbReference type="AlphaFoldDB" id="A0A8H5CAJ0"/>
<keyword evidence="9" id="KW-1185">Reference proteome</keyword>
<dbReference type="EMBL" id="JAACJK010000015">
    <property type="protein sequence ID" value="KAF5338265.1"/>
    <property type="molecule type" value="Genomic_DNA"/>
</dbReference>
<evidence type="ECO:0000313" key="9">
    <source>
        <dbReference type="Proteomes" id="UP000541558"/>
    </source>
</evidence>
<reference evidence="8 9" key="1">
    <citation type="journal article" date="2020" name="ISME J.">
        <title>Uncovering the hidden diversity of litter-decomposition mechanisms in mushroom-forming fungi.</title>
        <authorList>
            <person name="Floudas D."/>
            <person name="Bentzer J."/>
            <person name="Ahren D."/>
            <person name="Johansson T."/>
            <person name="Persson P."/>
            <person name="Tunlid A."/>
        </authorList>
    </citation>
    <scope>NUCLEOTIDE SEQUENCE [LARGE SCALE GENOMIC DNA]</scope>
    <source>
        <strain evidence="8 9">CBS 175.51</strain>
    </source>
</reference>
<keyword evidence="5" id="KW-0539">Nucleus</keyword>
<dbReference type="GO" id="GO:0008270">
    <property type="term" value="F:zinc ion binding"/>
    <property type="evidence" value="ECO:0007669"/>
    <property type="project" value="UniProtKB-KW"/>
</dbReference>
<keyword evidence="3" id="KW-0863">Zinc-finger</keyword>
<keyword evidence="4" id="KW-0862">Zinc</keyword>
<gene>
    <name evidence="8" type="ORF">D9611_014619</name>
</gene>
<comment type="caution">
    <text evidence="8">The sequence shown here is derived from an EMBL/GenBank/DDBJ whole genome shotgun (WGS) entry which is preliminary data.</text>
</comment>
<dbReference type="PANTHER" id="PTHR46481">
    <property type="entry name" value="ZINC FINGER BED DOMAIN-CONTAINING PROTEIN 4"/>
    <property type="match status" value="1"/>
</dbReference>
<evidence type="ECO:0000256" key="4">
    <source>
        <dbReference type="ARBA" id="ARBA00022833"/>
    </source>
</evidence>
<dbReference type="GO" id="GO:0046983">
    <property type="term" value="F:protein dimerization activity"/>
    <property type="evidence" value="ECO:0007669"/>
    <property type="project" value="InterPro"/>
</dbReference>
<evidence type="ECO:0000256" key="1">
    <source>
        <dbReference type="ARBA" id="ARBA00004123"/>
    </source>
</evidence>
<dbReference type="InterPro" id="IPR008906">
    <property type="entry name" value="HATC_C_dom"/>
</dbReference>
<name>A0A8H5CAJ0_9AGAR</name>
<dbReference type="Proteomes" id="UP000541558">
    <property type="component" value="Unassembled WGS sequence"/>
</dbReference>
<dbReference type="SUPFAM" id="SSF53098">
    <property type="entry name" value="Ribonuclease H-like"/>
    <property type="match status" value="1"/>
</dbReference>
<dbReference type="PANTHER" id="PTHR46481:SF10">
    <property type="entry name" value="ZINC FINGER BED DOMAIN-CONTAINING PROTEIN 39"/>
    <property type="match status" value="1"/>
</dbReference>
<dbReference type="InterPro" id="IPR052035">
    <property type="entry name" value="ZnF_BED_domain_contain"/>
</dbReference>
<organism evidence="8 9">
    <name type="scientific">Ephemerocybe angulata</name>
    <dbReference type="NCBI Taxonomy" id="980116"/>
    <lineage>
        <taxon>Eukaryota</taxon>
        <taxon>Fungi</taxon>
        <taxon>Dikarya</taxon>
        <taxon>Basidiomycota</taxon>
        <taxon>Agaricomycotina</taxon>
        <taxon>Agaricomycetes</taxon>
        <taxon>Agaricomycetidae</taxon>
        <taxon>Agaricales</taxon>
        <taxon>Agaricineae</taxon>
        <taxon>Psathyrellaceae</taxon>
        <taxon>Ephemerocybe</taxon>
    </lineage>
</organism>
<comment type="subcellular location">
    <subcellularLocation>
        <location evidence="1">Nucleus</location>
    </subcellularLocation>
</comment>
<feature type="region of interest" description="Disordered" evidence="6">
    <location>
        <begin position="787"/>
        <end position="815"/>
    </location>
</feature>
<feature type="compositionally biased region" description="Low complexity" evidence="6">
    <location>
        <begin position="13"/>
        <end position="33"/>
    </location>
</feature>
<evidence type="ECO:0000256" key="3">
    <source>
        <dbReference type="ARBA" id="ARBA00022771"/>
    </source>
</evidence>
<accession>A0A8H5CAJ0</accession>
<dbReference type="Pfam" id="PF05699">
    <property type="entry name" value="Dimer_Tnp_hAT"/>
    <property type="match status" value="1"/>
</dbReference>
<feature type="compositionally biased region" description="Acidic residues" evidence="6">
    <location>
        <begin position="417"/>
        <end position="438"/>
    </location>
</feature>
<dbReference type="OrthoDB" id="3058553at2759"/>
<evidence type="ECO:0000256" key="2">
    <source>
        <dbReference type="ARBA" id="ARBA00022723"/>
    </source>
</evidence>
<evidence type="ECO:0000313" key="8">
    <source>
        <dbReference type="EMBL" id="KAF5338265.1"/>
    </source>
</evidence>
<feature type="compositionally biased region" description="Acidic residues" evidence="6">
    <location>
        <begin position="392"/>
        <end position="401"/>
    </location>
</feature>
<evidence type="ECO:0000256" key="6">
    <source>
        <dbReference type="SAM" id="MobiDB-lite"/>
    </source>
</evidence>
<feature type="domain" description="HAT C-terminal dimerisation" evidence="7">
    <location>
        <begin position="1115"/>
        <end position="1181"/>
    </location>
</feature>
<dbReference type="InterPro" id="IPR012337">
    <property type="entry name" value="RNaseH-like_sf"/>
</dbReference>
<proteinExistence type="predicted"/>
<protein>
    <recommendedName>
        <fullName evidence="7">HAT C-terminal dimerisation domain-containing protein</fullName>
    </recommendedName>
</protein>
<keyword evidence="2" id="KW-0479">Metal-binding</keyword>
<feature type="region of interest" description="Disordered" evidence="6">
    <location>
        <begin position="1"/>
        <end position="36"/>
    </location>
</feature>
<dbReference type="GO" id="GO:0005634">
    <property type="term" value="C:nucleus"/>
    <property type="evidence" value="ECO:0007669"/>
    <property type="project" value="UniProtKB-SubCell"/>
</dbReference>
<feature type="region of interest" description="Disordered" evidence="6">
    <location>
        <begin position="224"/>
        <end position="441"/>
    </location>
</feature>
<feature type="compositionally biased region" description="Acidic residues" evidence="6">
    <location>
        <begin position="800"/>
        <end position="815"/>
    </location>
</feature>
<sequence length="1224" mass="136906">MPVVHLPTRVQRRQFSFSTTSRPSPPTSRVSPSIRHHQLRSRAASNDAESFVNSLAATATVPTRGRDRPSIAVPLDRSWSSHEHHPSCRRIEEWLSSPHAQRVFAAADPTFDAEEGGDSCRGATPARRNMVDEDGQWVLRAGHMRPPEVRFYRFVLLFEVSFALPLTLRLDPASDAGAFISTTSPGSPRKLAPLLLVCLTPFSPSPSQIMPGERDPVDTSLIITDGTRQHRPTRRAQGLDDAVPLGMPTAGQKSSSGKRPPDPDTALPGSAASKKGKSAFEGSSIASRKAHTQFKPVFPAAARPRGSAQGPQTTMDLSKPVGDAVDESGRLRDASEMEWPDSPSSKSDARWDIPPLSDDDDEDMRLFGTGKVARGREDQQEDGGGHAQDNDSSNDDEDDEGAANVKRGKRKASQDRESEEEGEGEEEEEEEEEPETEDEGLKRYNTLMERMGKNKLKKTHKTLDLSVIFKPDVRKVNGAEREGHYCTLCLEAKPKEPVSAFLLGNVSSRRAHITRTAGHYTEYHKRCTAKGYELKAQAPKGWRDPSAVKAGGSSGLLRDGSIQKFTVKQIPTPKVTKHSLLEYVLEFFLDADLSFRSVNRASFQRLCCFLNPKLSIDMIPHRTMLTDAIIEKGERLEEIDLRIIANIKSKVTIVWDGWSTKNRRSFTALGLQYIDEVEGNDWVLKNLLLAFEPSVGRHTGKAIGRELVTTIRQYHFEDKIGWTVGDNLQSNDVGVRYMCKKINEHRSRAPLNPKEVRGRCISHTVHLGPSHFLKSLKIVGVVASKKKLRKPKPTPAPNADDSDDDEVSPEDEYDEDLDVDMNMAVEASLDSPEEVIETTVVEYDPGDVIGKVMAFVNQFRSCGEGTHKYYVEICVAVKVMARKMKLWVRTRWGSLSDCLEAILSMRKAVDRFCDLADHEDSIPPLRNGNKWSDFKLTSGEWEIVRLAYNVLKEAAIIHADLSSQSVAMLPVVFPLLEKLMSKWDRMAASPEYAPVKDAIKAATDNMIKWYRSTDETTVYFIAHVLNPVRKDAYVRSAWESKYVDEGMKNMRERFIEYKDEYDAEIKAGAMGNAAAARPVTQTPSASQADDWMDEIIESAQVPRSSPMPSINQYEELDRYFSDALLPKEECPDPIKWWGKYGSKYPVLRRMAQDYLAVPASSCLIERAFSMSARTDDPCRSGMGGVKFGKTQQLKDAYRQGRLQAVKEAWVTIDPKFDFDSFMES</sequence>
<evidence type="ECO:0000259" key="7">
    <source>
        <dbReference type="Pfam" id="PF05699"/>
    </source>
</evidence>
<evidence type="ECO:0000256" key="5">
    <source>
        <dbReference type="ARBA" id="ARBA00023242"/>
    </source>
</evidence>